<reference evidence="3" key="1">
    <citation type="submission" date="2022-12" db="EMBL/GenBank/DDBJ databases">
        <title>Bacterial isolates from different developmental stages of Nematostella vectensis.</title>
        <authorList>
            <person name="Fraune S."/>
        </authorList>
    </citation>
    <scope>NUCLEOTIDE SEQUENCE</scope>
    <source>
        <strain evidence="3">G21630-S1</strain>
    </source>
</reference>
<dbReference type="NCBIfam" id="TIGR00654">
    <property type="entry name" value="PhzF_family"/>
    <property type="match status" value="1"/>
</dbReference>
<accession>A0ABT4LIN4</accession>
<dbReference type="PIRSF" id="PIRSF016184">
    <property type="entry name" value="PhzC_PhzF"/>
    <property type="match status" value="1"/>
</dbReference>
<gene>
    <name evidence="3" type="ORF">O4H49_08430</name>
</gene>
<name>A0ABT4LIN4_9PROT</name>
<keyword evidence="4" id="KW-1185">Reference proteome</keyword>
<dbReference type="EMBL" id="JAPWGY010000002">
    <property type="protein sequence ID" value="MCZ4280800.1"/>
    <property type="molecule type" value="Genomic_DNA"/>
</dbReference>
<comment type="similarity">
    <text evidence="1">Belongs to the PhzF family.</text>
</comment>
<evidence type="ECO:0000313" key="4">
    <source>
        <dbReference type="Proteomes" id="UP001069802"/>
    </source>
</evidence>
<organism evidence="3 4">
    <name type="scientific">Kiloniella laminariae</name>
    <dbReference type="NCBI Taxonomy" id="454162"/>
    <lineage>
        <taxon>Bacteria</taxon>
        <taxon>Pseudomonadati</taxon>
        <taxon>Pseudomonadota</taxon>
        <taxon>Alphaproteobacteria</taxon>
        <taxon>Rhodospirillales</taxon>
        <taxon>Kiloniellaceae</taxon>
        <taxon>Kiloniella</taxon>
    </lineage>
</organism>
<dbReference type="SUPFAM" id="SSF54506">
    <property type="entry name" value="Diaminopimelate epimerase-like"/>
    <property type="match status" value="1"/>
</dbReference>
<dbReference type="PANTHER" id="PTHR13774">
    <property type="entry name" value="PHENAZINE BIOSYNTHESIS PROTEIN"/>
    <property type="match status" value="1"/>
</dbReference>
<evidence type="ECO:0000256" key="1">
    <source>
        <dbReference type="ARBA" id="ARBA00008270"/>
    </source>
</evidence>
<dbReference type="PANTHER" id="PTHR13774:SF17">
    <property type="entry name" value="PHENAZINE BIOSYNTHESIS-LIKE DOMAIN-CONTAINING PROTEIN"/>
    <property type="match status" value="1"/>
</dbReference>
<protein>
    <submittedName>
        <fullName evidence="3">PhzF family phenazine biosynthesis protein</fullName>
    </submittedName>
</protein>
<dbReference type="Gene3D" id="3.10.310.10">
    <property type="entry name" value="Diaminopimelate Epimerase, Chain A, domain 1"/>
    <property type="match status" value="2"/>
</dbReference>
<evidence type="ECO:0000313" key="3">
    <source>
        <dbReference type="EMBL" id="MCZ4280800.1"/>
    </source>
</evidence>
<evidence type="ECO:0000256" key="2">
    <source>
        <dbReference type="ARBA" id="ARBA00023235"/>
    </source>
</evidence>
<dbReference type="Proteomes" id="UP001069802">
    <property type="component" value="Unassembled WGS sequence"/>
</dbReference>
<proteinExistence type="inferred from homology"/>
<dbReference type="InterPro" id="IPR003719">
    <property type="entry name" value="Phenazine_PhzF-like"/>
</dbReference>
<sequence>MKQAFPVYQVDAFTNEVFGGNPAAVCPLDSWLADDLMQKIAAENNLSETAFFVPGKEGYHLRWFTPTHEVDLCGHATLATAHVIATELVRGTSEITFETRSGVLRVSCESDGYTLDFPARPPVDFADDGLVAAAIGVQPLSVLKSTKMLAVLADEDQVLAVAPDLVKVMALPSDGLIVTAPGKKHDFVSRYFAPHCGIPEDPVTGSAHVTLTPYWSKRLGKKEMFARQVSQRGGELWVKDCGDRVLMRGAAVLYLKGFFYI</sequence>
<keyword evidence="2" id="KW-0413">Isomerase</keyword>
<comment type="caution">
    <text evidence="3">The sequence shown here is derived from an EMBL/GenBank/DDBJ whole genome shotgun (WGS) entry which is preliminary data.</text>
</comment>
<dbReference type="RefSeq" id="WP_269422980.1">
    <property type="nucleotide sequence ID" value="NZ_JAPWGY010000002.1"/>
</dbReference>
<dbReference type="Pfam" id="PF02567">
    <property type="entry name" value="PhzC-PhzF"/>
    <property type="match status" value="1"/>
</dbReference>